<evidence type="ECO:0008006" key="3">
    <source>
        <dbReference type="Google" id="ProtNLM"/>
    </source>
</evidence>
<name>A0A3S1C0H7_9CYAN</name>
<comment type="caution">
    <text evidence="1">The sequence shown here is derived from an EMBL/GenBank/DDBJ whole genome shotgun (WGS) entry which is preliminary data.</text>
</comment>
<keyword evidence="2" id="KW-1185">Reference proteome</keyword>
<dbReference type="EMBL" id="RSCL01000048">
    <property type="protein sequence ID" value="RUS94441.1"/>
    <property type="molecule type" value="Genomic_DNA"/>
</dbReference>
<evidence type="ECO:0000313" key="1">
    <source>
        <dbReference type="EMBL" id="RUS94441.1"/>
    </source>
</evidence>
<sequence length="120" mass="13434">MISGFFGDEDALFFEIELIASDGLELPIDAMFDTGFSAFLAINNQDLDALGWTYIKQQAMFTARGEAEFRLYLGQVRIDGQDFNIPVHVGEELTEVLLGRQWLQTKQLLVNMQAGILTLG</sequence>
<accession>A0A3S1C0H7</accession>
<reference evidence="1" key="2">
    <citation type="journal article" date="2019" name="Genome Biol. Evol.">
        <title>Day and night: Metabolic profiles and evolutionary relationships of six axenic non-marine cyanobacteria.</title>
        <authorList>
            <person name="Will S.E."/>
            <person name="Henke P."/>
            <person name="Boedeker C."/>
            <person name="Huang S."/>
            <person name="Brinkmann H."/>
            <person name="Rohde M."/>
            <person name="Jarek M."/>
            <person name="Friedl T."/>
            <person name="Seufert S."/>
            <person name="Schumacher M."/>
            <person name="Overmann J."/>
            <person name="Neumann-Schaal M."/>
            <person name="Petersen J."/>
        </authorList>
    </citation>
    <scope>NUCLEOTIDE SEQUENCE [LARGE SCALE GENOMIC DNA]</scope>
    <source>
        <strain evidence="1">PCC 7102</strain>
    </source>
</reference>
<dbReference type="InterPro" id="IPR021109">
    <property type="entry name" value="Peptidase_aspartic_dom_sf"/>
</dbReference>
<protein>
    <recommendedName>
        <fullName evidence="3">Aspartyl protease</fullName>
    </recommendedName>
</protein>
<proteinExistence type="predicted"/>
<dbReference type="Gene3D" id="2.40.70.10">
    <property type="entry name" value="Acid Proteases"/>
    <property type="match status" value="1"/>
</dbReference>
<reference evidence="1" key="1">
    <citation type="submission" date="2018-12" db="EMBL/GenBank/DDBJ databases">
        <authorList>
            <person name="Will S."/>
            <person name="Neumann-Schaal M."/>
            <person name="Henke P."/>
        </authorList>
    </citation>
    <scope>NUCLEOTIDE SEQUENCE</scope>
    <source>
        <strain evidence="1">PCC 7102</strain>
    </source>
</reference>
<dbReference type="SUPFAM" id="SSF50630">
    <property type="entry name" value="Acid proteases"/>
    <property type="match status" value="1"/>
</dbReference>
<gene>
    <name evidence="1" type="ORF">DSM106972_093360</name>
</gene>
<dbReference type="OrthoDB" id="460223at2"/>
<dbReference type="RefSeq" id="WP_127087264.1">
    <property type="nucleotide sequence ID" value="NZ_RSCL01000048.1"/>
</dbReference>
<organism evidence="1 2">
    <name type="scientific">Dulcicalothrix desertica PCC 7102</name>
    <dbReference type="NCBI Taxonomy" id="232991"/>
    <lineage>
        <taxon>Bacteria</taxon>
        <taxon>Bacillati</taxon>
        <taxon>Cyanobacteriota</taxon>
        <taxon>Cyanophyceae</taxon>
        <taxon>Nostocales</taxon>
        <taxon>Calotrichaceae</taxon>
        <taxon>Dulcicalothrix</taxon>
    </lineage>
</organism>
<dbReference type="Proteomes" id="UP000271624">
    <property type="component" value="Unassembled WGS sequence"/>
</dbReference>
<dbReference type="AlphaFoldDB" id="A0A3S1C0H7"/>
<evidence type="ECO:0000313" key="2">
    <source>
        <dbReference type="Proteomes" id="UP000271624"/>
    </source>
</evidence>